<organism evidence="1 2">
    <name type="scientific">Fusarium keratoplasticum</name>
    <dbReference type="NCBI Taxonomy" id="1328300"/>
    <lineage>
        <taxon>Eukaryota</taxon>
        <taxon>Fungi</taxon>
        <taxon>Dikarya</taxon>
        <taxon>Ascomycota</taxon>
        <taxon>Pezizomycotina</taxon>
        <taxon>Sordariomycetes</taxon>
        <taxon>Hypocreomycetidae</taxon>
        <taxon>Hypocreales</taxon>
        <taxon>Nectriaceae</taxon>
        <taxon>Fusarium</taxon>
        <taxon>Fusarium solani species complex</taxon>
    </lineage>
</organism>
<keyword evidence="1" id="KW-0032">Aminotransferase</keyword>
<sequence length="382" mass="42128">MNGINVTSPTVAKGSEIDVSKLTIQKTSSPGTLKAPEELVFGRNFTDHMLSIDWTQSEGWQAPQIIPYQNLSLDPATCVFHYAFECFEGMKAYKGNDGKLRLFRPDKNMARFNKSASRICLPTFQPPALIELIAKLVEMDQRFIPDERGYSLYLRPTMIGTQTTLGISPPASAKIFVIASPVGPYYPTGFKAISLEATNYAVRAWPGGVGDKKLGANYAPCVVPQAGAASRGHQQNLWLFGEEEFVTEVGTMNMFAAIQSKEGVKELITAPLDGTILEGVTRDSVLALARERLVPEGWTVSERKYTMSELDEAAREGRLIEAFGAGTAAIVSPIRSISWRGRKINCGLAEGEESGEVALRMKQWMEAIQYGDEQHEWSYILD</sequence>
<gene>
    <name evidence="1" type="ORF">NCS57_00329700</name>
</gene>
<dbReference type="EMBL" id="CM046504">
    <property type="protein sequence ID" value="KAI8680486.1"/>
    <property type="molecule type" value="Genomic_DNA"/>
</dbReference>
<comment type="caution">
    <text evidence="1">The sequence shown here is derived from an EMBL/GenBank/DDBJ whole genome shotgun (WGS) entry which is preliminary data.</text>
</comment>
<name>A0ACC0RE90_9HYPO</name>
<keyword evidence="1" id="KW-0808">Transferase</keyword>
<proteinExistence type="predicted"/>
<accession>A0ACC0RE90</accession>
<evidence type="ECO:0000313" key="1">
    <source>
        <dbReference type="EMBL" id="KAI8680486.1"/>
    </source>
</evidence>
<reference evidence="1" key="1">
    <citation type="submission" date="2022-06" db="EMBL/GenBank/DDBJ databases">
        <title>Fusarium solani species complex genomes reveal bases of compartmentalisation and animal pathogenesis.</title>
        <authorList>
            <person name="Tsai I.J."/>
        </authorList>
    </citation>
    <scope>NUCLEOTIDE SEQUENCE</scope>
    <source>
        <strain evidence="1">Fu6.1</strain>
    </source>
</reference>
<evidence type="ECO:0000313" key="2">
    <source>
        <dbReference type="Proteomes" id="UP001065298"/>
    </source>
</evidence>
<protein>
    <submittedName>
        <fullName evidence="1">Branched-chain-amino-acid aminotransferase</fullName>
    </submittedName>
</protein>
<keyword evidence="2" id="KW-1185">Reference proteome</keyword>
<dbReference type="Proteomes" id="UP001065298">
    <property type="component" value="Chromosome 2"/>
</dbReference>